<evidence type="ECO:0000313" key="3">
    <source>
        <dbReference type="Proteomes" id="UP000639403"/>
    </source>
</evidence>
<dbReference type="EMBL" id="JADOXO010000002">
    <property type="protein sequence ID" value="KAF9821803.1"/>
    <property type="molecule type" value="Genomic_DNA"/>
</dbReference>
<evidence type="ECO:0000313" key="2">
    <source>
        <dbReference type="EMBL" id="KAF9821803.1"/>
    </source>
</evidence>
<feature type="region of interest" description="Disordered" evidence="1">
    <location>
        <begin position="1"/>
        <end position="44"/>
    </location>
</feature>
<sequence length="310" mass="33445">MPPSSITPSFAIMNTLPSPPLRAVPSDSARHSHHRRTQQPDSPMDTLLGAVWQSIQQSPPPSLRDILDAYRAKGDGDRDMLIAMLNAKSAEDQRIASLASLQRTMLDMYQPALHPSTHAIPPLHLSTDVHSHAHSHYGHHHSPSGPSYSVTHMPSPPHTSYHHSPHSRVHSHDESAYMSHRRGSSASASSPTAKEALLAPSGSSPTRKRRRSRSPPPAREHQRMHLEQLPGSAHDLPLPPSPYSSASSHSSGGSPRSRESMAIGQGEAASSACLPGAVYRNVAILGLSVYSALVDSAKQPARRGNISRQL</sequence>
<protein>
    <submittedName>
        <fullName evidence="2">Uncharacterized protein</fullName>
    </submittedName>
</protein>
<dbReference type="Proteomes" id="UP000639403">
    <property type="component" value="Unassembled WGS sequence"/>
</dbReference>
<comment type="caution">
    <text evidence="2">The sequence shown here is derived from an EMBL/GenBank/DDBJ whole genome shotgun (WGS) entry which is preliminary data.</text>
</comment>
<feature type="region of interest" description="Disordered" evidence="1">
    <location>
        <begin position="130"/>
        <end position="263"/>
    </location>
</feature>
<proteinExistence type="predicted"/>
<accession>A0A8H7U7V4</accession>
<name>A0A8H7U7V4_9APHY</name>
<feature type="compositionally biased region" description="Low complexity" evidence="1">
    <location>
        <begin position="243"/>
        <end position="255"/>
    </location>
</feature>
<reference evidence="2" key="1">
    <citation type="submission" date="2020-11" db="EMBL/GenBank/DDBJ databases">
        <authorList>
            <person name="Koelle M."/>
            <person name="Horta M.A.C."/>
            <person name="Nowrousian M."/>
            <person name="Ohm R.A."/>
            <person name="Benz P."/>
            <person name="Pilgard A."/>
        </authorList>
    </citation>
    <scope>NUCLEOTIDE SEQUENCE</scope>
    <source>
        <strain evidence="2">FPRL280</strain>
    </source>
</reference>
<reference evidence="2" key="2">
    <citation type="journal article" name="Front. Microbiol.">
        <title>Degradative Capacity of Two Strains of Rhodonia placenta: From Phenotype to Genotype.</title>
        <authorList>
            <person name="Kolle M."/>
            <person name="Horta M.A.C."/>
            <person name="Nowrousian M."/>
            <person name="Ohm R.A."/>
            <person name="Benz J.P."/>
            <person name="Pilgard A."/>
        </authorList>
    </citation>
    <scope>NUCLEOTIDE SEQUENCE</scope>
    <source>
        <strain evidence="2">FPRL280</strain>
    </source>
</reference>
<organism evidence="2 3">
    <name type="scientific">Rhodonia placenta</name>
    <dbReference type="NCBI Taxonomy" id="104341"/>
    <lineage>
        <taxon>Eukaryota</taxon>
        <taxon>Fungi</taxon>
        <taxon>Dikarya</taxon>
        <taxon>Basidiomycota</taxon>
        <taxon>Agaricomycotina</taxon>
        <taxon>Agaricomycetes</taxon>
        <taxon>Polyporales</taxon>
        <taxon>Adustoporiaceae</taxon>
        <taxon>Rhodonia</taxon>
    </lineage>
</organism>
<feature type="compositionally biased region" description="Basic residues" evidence="1">
    <location>
        <begin position="160"/>
        <end position="169"/>
    </location>
</feature>
<feature type="compositionally biased region" description="Basic residues" evidence="1">
    <location>
        <begin position="132"/>
        <end position="142"/>
    </location>
</feature>
<gene>
    <name evidence="2" type="ORF">IEO21_00233</name>
</gene>
<evidence type="ECO:0000256" key="1">
    <source>
        <dbReference type="SAM" id="MobiDB-lite"/>
    </source>
</evidence>
<dbReference type="AlphaFoldDB" id="A0A8H7U7V4"/>